<protein>
    <submittedName>
        <fullName evidence="6">S-adenosylmethionine-dependent methyltransferase</fullName>
    </submittedName>
</protein>
<evidence type="ECO:0000256" key="2">
    <source>
        <dbReference type="ARBA" id="ARBA00022679"/>
    </source>
</evidence>
<gene>
    <name evidence="6" type="ORF">STRMA_0428</name>
</gene>
<keyword evidence="1 6" id="KW-0489">Methyltransferase</keyword>
<dbReference type="Gene3D" id="3.40.50.150">
    <property type="entry name" value="Vaccinia Virus protein VP39"/>
    <property type="match status" value="1"/>
</dbReference>
<sequence length="385" mass="43882">MNKLTVGSSAEKKIKEGVRLLGSKDYPDLNKDNQLVYLYSRSNTFLGTAYLSKQNKGIGWLIADQEIKLDRDFFETLFQRSKGKRKNLAKSDTTTAYRLFNQEGDSFGGLSIDRYGDFALFTWYNTFVYSIKEIIIEAFQQIYPEFVGAYEKVRFPQAGHQSAHLYGKEAPAYFDVLENGVSYSVFLNDGLMTGIFLDQRYVRDRLVNGLALGKRLLNLFSYTAAFSVAAAMGGAVSTTSVDLARRSKELSYRHFQANQLDMSSHQLVVMDVFDYLKYAKRHDLSYEIVVIDPPSFARNKKQTFSVLKDYHRLIHQVLDILSPDGMIIASANTSNMPVSQFKKELEKGFGSHKHTYIDLQQLPNDFAVNEKDESSNYLKVFTIKV</sequence>
<accession>G5JZ11</accession>
<dbReference type="PANTHER" id="PTHR43042">
    <property type="entry name" value="SAM-DEPENDENT METHYLTRANSFERASE"/>
    <property type="match status" value="1"/>
</dbReference>
<feature type="domain" description="RlmI-like PUA" evidence="5">
    <location>
        <begin position="5"/>
        <end position="62"/>
    </location>
</feature>
<dbReference type="SUPFAM" id="SSF53335">
    <property type="entry name" value="S-adenosyl-L-methionine-dependent methyltransferases"/>
    <property type="match status" value="1"/>
</dbReference>
<dbReference type="eggNOG" id="COG1092">
    <property type="taxonomic scope" value="Bacteria"/>
</dbReference>
<dbReference type="InterPro" id="IPR041532">
    <property type="entry name" value="RlmI-like_PUA"/>
</dbReference>
<dbReference type="EMBL" id="AEUW02000001">
    <property type="protein sequence ID" value="EHJ52746.1"/>
    <property type="molecule type" value="Genomic_DNA"/>
</dbReference>
<dbReference type="SUPFAM" id="SSF88697">
    <property type="entry name" value="PUA domain-like"/>
    <property type="match status" value="1"/>
</dbReference>
<keyword evidence="7" id="KW-1185">Reference proteome</keyword>
<dbReference type="GO" id="GO:0032259">
    <property type="term" value="P:methylation"/>
    <property type="evidence" value="ECO:0007669"/>
    <property type="project" value="UniProtKB-KW"/>
</dbReference>
<dbReference type="OrthoDB" id="9805492at2"/>
<feature type="domain" description="S-adenosylmethionine-dependent methyltransferase" evidence="4">
    <location>
        <begin position="170"/>
        <end position="336"/>
    </location>
</feature>
<dbReference type="Proteomes" id="UP000003573">
    <property type="component" value="Unassembled WGS sequence"/>
</dbReference>
<evidence type="ECO:0000313" key="6">
    <source>
        <dbReference type="EMBL" id="EHJ52746.1"/>
    </source>
</evidence>
<dbReference type="GO" id="GO:0008168">
    <property type="term" value="F:methyltransferase activity"/>
    <property type="evidence" value="ECO:0007669"/>
    <property type="project" value="UniProtKB-KW"/>
</dbReference>
<dbReference type="PANTHER" id="PTHR43042:SF3">
    <property type="entry name" value="RIBOSOMAL RNA LARGE SUBUNIT METHYLTRANSFERASE YWBD-RELATED"/>
    <property type="match status" value="1"/>
</dbReference>
<evidence type="ECO:0000256" key="1">
    <source>
        <dbReference type="ARBA" id="ARBA00022603"/>
    </source>
</evidence>
<evidence type="ECO:0000259" key="5">
    <source>
        <dbReference type="Pfam" id="PF17785"/>
    </source>
</evidence>
<dbReference type="InterPro" id="IPR015947">
    <property type="entry name" value="PUA-like_sf"/>
</dbReference>
<dbReference type="GO" id="GO:0003723">
    <property type="term" value="F:RNA binding"/>
    <property type="evidence" value="ECO:0007669"/>
    <property type="project" value="InterPro"/>
</dbReference>
<evidence type="ECO:0000259" key="4">
    <source>
        <dbReference type="Pfam" id="PF10672"/>
    </source>
</evidence>
<reference evidence="6 7" key="1">
    <citation type="journal article" date="2014" name="Int. J. Syst. Evol. Microbiol.">
        <title>Phylogenomics and the dynamic genome evolution of the genus Streptococcus.</title>
        <authorList>
            <consortium name="The Broad Institute Genome Sequencing Platform"/>
            <person name="Richards V.P."/>
            <person name="Palmer S.R."/>
            <person name="Pavinski Bitar P.D."/>
            <person name="Qin X."/>
            <person name="Weinstock G.M."/>
            <person name="Highlander S.K."/>
            <person name="Town C.D."/>
            <person name="Burne R.A."/>
            <person name="Stanhope M.J."/>
        </authorList>
    </citation>
    <scope>NUCLEOTIDE SEQUENCE [LARGE SCALE GENOMIC DNA]</scope>
    <source>
        <strain evidence="6 7">NCTC 11558</strain>
    </source>
</reference>
<proteinExistence type="predicted"/>
<dbReference type="Pfam" id="PF10672">
    <property type="entry name" value="Methyltrans_SAM"/>
    <property type="match status" value="1"/>
</dbReference>
<evidence type="ECO:0000313" key="7">
    <source>
        <dbReference type="Proteomes" id="UP000003573"/>
    </source>
</evidence>
<keyword evidence="2" id="KW-0808">Transferase</keyword>
<comment type="caution">
    <text evidence="6">The sequence shown here is derived from an EMBL/GenBank/DDBJ whole genome shotgun (WGS) entry which is preliminary data.</text>
</comment>
<organism evidence="6 7">
    <name type="scientific">Streptococcus macacae NCTC 11558</name>
    <dbReference type="NCBI Taxonomy" id="764298"/>
    <lineage>
        <taxon>Bacteria</taxon>
        <taxon>Bacillati</taxon>
        <taxon>Bacillota</taxon>
        <taxon>Bacilli</taxon>
        <taxon>Lactobacillales</taxon>
        <taxon>Streptococcaceae</taxon>
        <taxon>Streptococcus</taxon>
    </lineage>
</organism>
<keyword evidence="3" id="KW-0949">S-adenosyl-L-methionine</keyword>
<evidence type="ECO:0000256" key="3">
    <source>
        <dbReference type="ARBA" id="ARBA00022691"/>
    </source>
</evidence>
<dbReference type="RefSeq" id="WP_003081134.1">
    <property type="nucleotide sequence ID" value="NZ_AEUW02000001.1"/>
</dbReference>
<dbReference type="InterPro" id="IPR019614">
    <property type="entry name" value="SAM-dep_methyl-trfase"/>
</dbReference>
<dbReference type="Pfam" id="PF17785">
    <property type="entry name" value="PUA_3"/>
    <property type="match status" value="1"/>
</dbReference>
<dbReference type="InterPro" id="IPR029063">
    <property type="entry name" value="SAM-dependent_MTases_sf"/>
</dbReference>
<name>G5JZ11_9STRE</name>
<dbReference type="AlphaFoldDB" id="G5JZ11"/>
<dbReference type="Gene3D" id="3.30.750.80">
    <property type="entry name" value="RNA methyltransferase domain (HRMD) like"/>
    <property type="match status" value="1"/>
</dbReference>
<dbReference type="STRING" id="764298.STRMA_0428"/>
<dbReference type="CDD" id="cd11572">
    <property type="entry name" value="RlmI_M_like"/>
    <property type="match status" value="1"/>
</dbReference>
<dbReference type="InterPro" id="IPR036974">
    <property type="entry name" value="PUA_sf"/>
</dbReference>
<dbReference type="Gene3D" id="2.30.130.10">
    <property type="entry name" value="PUA domain"/>
    <property type="match status" value="1"/>
</dbReference>